<evidence type="ECO:0000259" key="7">
    <source>
        <dbReference type="PROSITE" id="PS50949"/>
    </source>
</evidence>
<accession>A0ABW3DBV9</accession>
<keyword evidence="5" id="KW-0238">DNA-binding</keyword>
<name>A0ABW3DBV9_9BACL</name>
<dbReference type="InterPro" id="IPR036388">
    <property type="entry name" value="WH-like_DNA-bd_sf"/>
</dbReference>
<dbReference type="SUPFAM" id="SSF46785">
    <property type="entry name" value="Winged helix' DNA-binding domain"/>
    <property type="match status" value="1"/>
</dbReference>
<evidence type="ECO:0000256" key="1">
    <source>
        <dbReference type="ARBA" id="ARBA00008520"/>
    </source>
</evidence>
<organism evidence="8 9">
    <name type="scientific">Paenibacillus residui</name>
    <dbReference type="NCBI Taxonomy" id="629724"/>
    <lineage>
        <taxon>Bacteria</taxon>
        <taxon>Bacillati</taxon>
        <taxon>Bacillota</taxon>
        <taxon>Bacilli</taxon>
        <taxon>Bacillales</taxon>
        <taxon>Paenibacillaceae</taxon>
        <taxon>Paenibacillus</taxon>
    </lineage>
</organism>
<dbReference type="EMBL" id="JBHTIU010000039">
    <property type="protein sequence ID" value="MFD0870006.1"/>
    <property type="molecule type" value="Genomic_DNA"/>
</dbReference>
<keyword evidence="9" id="KW-1185">Reference proteome</keyword>
<dbReference type="CDD" id="cd07377">
    <property type="entry name" value="WHTH_GntR"/>
    <property type="match status" value="1"/>
</dbReference>
<dbReference type="InterPro" id="IPR006059">
    <property type="entry name" value="SBP"/>
</dbReference>
<proteinExistence type="inferred from homology"/>
<dbReference type="PROSITE" id="PS50949">
    <property type="entry name" value="HTH_GNTR"/>
    <property type="match status" value="1"/>
</dbReference>
<evidence type="ECO:0000256" key="5">
    <source>
        <dbReference type="ARBA" id="ARBA00023125"/>
    </source>
</evidence>
<dbReference type="Gene3D" id="1.10.10.10">
    <property type="entry name" value="Winged helix-like DNA-binding domain superfamily/Winged helix DNA-binding domain"/>
    <property type="match status" value="1"/>
</dbReference>
<gene>
    <name evidence="8" type="ORF">ACFQ03_12665</name>
</gene>
<reference evidence="9" key="1">
    <citation type="journal article" date="2019" name="Int. J. Syst. Evol. Microbiol.">
        <title>The Global Catalogue of Microorganisms (GCM) 10K type strain sequencing project: providing services to taxonomists for standard genome sequencing and annotation.</title>
        <authorList>
            <consortium name="The Broad Institute Genomics Platform"/>
            <consortium name="The Broad Institute Genome Sequencing Center for Infectious Disease"/>
            <person name="Wu L."/>
            <person name="Ma J."/>
        </authorList>
    </citation>
    <scope>NUCLEOTIDE SEQUENCE [LARGE SCALE GENOMIC DNA]</scope>
    <source>
        <strain evidence="9">CCUG 57263</strain>
    </source>
</reference>
<comment type="caution">
    <text evidence="8">The sequence shown here is derived from an EMBL/GenBank/DDBJ whole genome shotgun (WGS) entry which is preliminary data.</text>
</comment>
<keyword evidence="6" id="KW-0804">Transcription</keyword>
<dbReference type="PRINTS" id="PR00035">
    <property type="entry name" value="HTHGNTR"/>
</dbReference>
<dbReference type="Proteomes" id="UP001597120">
    <property type="component" value="Unassembled WGS sequence"/>
</dbReference>
<keyword evidence="4" id="KW-0805">Transcription regulation</keyword>
<feature type="domain" description="HTH gntR-type" evidence="7">
    <location>
        <begin position="11"/>
        <end position="79"/>
    </location>
</feature>
<dbReference type="SMART" id="SM00345">
    <property type="entry name" value="HTH_GNTR"/>
    <property type="match status" value="1"/>
</dbReference>
<comment type="similarity">
    <text evidence="1">Belongs to the bacterial solute-binding protein 1 family.</text>
</comment>
<dbReference type="InterPro" id="IPR036390">
    <property type="entry name" value="WH_DNA-bd_sf"/>
</dbReference>
<dbReference type="SUPFAM" id="SSF53850">
    <property type="entry name" value="Periplasmic binding protein-like II"/>
    <property type="match status" value="1"/>
</dbReference>
<evidence type="ECO:0000313" key="8">
    <source>
        <dbReference type="EMBL" id="MFD0870006.1"/>
    </source>
</evidence>
<evidence type="ECO:0000313" key="9">
    <source>
        <dbReference type="Proteomes" id="UP001597120"/>
    </source>
</evidence>
<evidence type="ECO:0000256" key="4">
    <source>
        <dbReference type="ARBA" id="ARBA00023015"/>
    </source>
</evidence>
<dbReference type="Pfam" id="PF00392">
    <property type="entry name" value="GntR"/>
    <property type="match status" value="1"/>
</dbReference>
<dbReference type="PANTHER" id="PTHR30061">
    <property type="entry name" value="MALTOSE-BINDING PERIPLASMIC PROTEIN"/>
    <property type="match status" value="1"/>
</dbReference>
<dbReference type="Pfam" id="PF01547">
    <property type="entry name" value="SBP_bac_1"/>
    <property type="match status" value="1"/>
</dbReference>
<dbReference type="RefSeq" id="WP_379288484.1">
    <property type="nucleotide sequence ID" value="NZ_JBHTIU010000039.1"/>
</dbReference>
<keyword evidence="2" id="KW-0813">Transport</keyword>
<evidence type="ECO:0000256" key="2">
    <source>
        <dbReference type="ARBA" id="ARBA00022448"/>
    </source>
</evidence>
<dbReference type="Gene3D" id="3.40.190.10">
    <property type="entry name" value="Periplasmic binding protein-like II"/>
    <property type="match status" value="1"/>
</dbReference>
<dbReference type="PANTHER" id="PTHR30061:SF50">
    <property type="entry name" value="MALTOSE_MALTODEXTRIN-BINDING PERIPLASMIC PROTEIN"/>
    <property type="match status" value="1"/>
</dbReference>
<sequence>MADKPSRKTFHLRLDEMVNRLKEDILTSKLQTGDYLPSEKSLGEQFHLSNRSVRKGLEVLVREGLIVKVPKVGNRVTRPDDGGTLTVRFGYYKSMAYEADLHHLLTLFQEQYPQIRVQAVPIAGDVGIKEYLEAGLLDAATVNYPTYQSILDGKERDWLEEQPPDPSMYPYVTHAFTADGLLMAKPFLFSPLVLCYNREHIRANGLLEPDSGWSWQDLSQVASQLTRPNERLGFYFHLQSRNRWPVFLLQSGGSLRKEPDGRPIICGTDWMEGFKVCRDLIVNQRTMPMFDQESDAEELFRQGKASMIMTSYFAMNRLRSMKGDWDIAPLPHLRNGKTLLLVIGLIVNRNSSRKEAARKLIDFLTSYPAQLAVRKNTLSIPALKPAAEWTGPDSHYRPQRFHLYREVAPTFSFYDELGLSNDDIVRMTQQAKMYWSGLCDEQQLCESLERCLSG</sequence>
<evidence type="ECO:0000256" key="3">
    <source>
        <dbReference type="ARBA" id="ARBA00022729"/>
    </source>
</evidence>
<keyword evidence="3" id="KW-0732">Signal</keyword>
<evidence type="ECO:0000256" key="6">
    <source>
        <dbReference type="ARBA" id="ARBA00023163"/>
    </source>
</evidence>
<dbReference type="InterPro" id="IPR000524">
    <property type="entry name" value="Tscrpt_reg_HTH_GntR"/>
</dbReference>
<protein>
    <submittedName>
        <fullName evidence="8">Extracellular solute-binding protein</fullName>
    </submittedName>
</protein>